<dbReference type="AlphaFoldDB" id="A0A2J6STX9"/>
<evidence type="ECO:0000256" key="3">
    <source>
        <dbReference type="SAM" id="Phobius"/>
    </source>
</evidence>
<dbReference type="PANTHER" id="PTHR44229:SF4">
    <property type="entry name" value="15-HYDROXYPROSTAGLANDIN DEHYDROGENASE [NAD(+)]"/>
    <property type="match status" value="1"/>
</dbReference>
<keyword evidence="3" id="KW-0812">Transmembrane</keyword>
<feature type="transmembrane region" description="Helical" evidence="3">
    <location>
        <begin position="12"/>
        <end position="32"/>
    </location>
</feature>
<dbReference type="RefSeq" id="XP_024731057.1">
    <property type="nucleotide sequence ID" value="XM_024887334.1"/>
</dbReference>
<dbReference type="InParanoid" id="A0A2J6STX9"/>
<dbReference type="GO" id="GO:0005737">
    <property type="term" value="C:cytoplasm"/>
    <property type="evidence" value="ECO:0007669"/>
    <property type="project" value="TreeGrafter"/>
</dbReference>
<keyword evidence="3" id="KW-1133">Transmembrane helix</keyword>
<dbReference type="SUPFAM" id="SSF51735">
    <property type="entry name" value="NAD(P)-binding Rossmann-fold domains"/>
    <property type="match status" value="1"/>
</dbReference>
<dbReference type="EMBL" id="KZ613866">
    <property type="protein sequence ID" value="PMD54153.1"/>
    <property type="molecule type" value="Genomic_DNA"/>
</dbReference>
<keyword evidence="3" id="KW-0472">Membrane</keyword>
<gene>
    <name evidence="4" type="ORF">K444DRAFT_667773</name>
</gene>
<dbReference type="PRINTS" id="PR00081">
    <property type="entry name" value="GDHRDH"/>
</dbReference>
<keyword evidence="5" id="KW-1185">Reference proteome</keyword>
<dbReference type="InterPro" id="IPR002347">
    <property type="entry name" value="SDR_fam"/>
</dbReference>
<proteinExistence type="inferred from homology"/>
<organism evidence="4 5">
    <name type="scientific">Hyaloscypha bicolor E</name>
    <dbReference type="NCBI Taxonomy" id="1095630"/>
    <lineage>
        <taxon>Eukaryota</taxon>
        <taxon>Fungi</taxon>
        <taxon>Dikarya</taxon>
        <taxon>Ascomycota</taxon>
        <taxon>Pezizomycotina</taxon>
        <taxon>Leotiomycetes</taxon>
        <taxon>Helotiales</taxon>
        <taxon>Hyaloscyphaceae</taxon>
        <taxon>Hyaloscypha</taxon>
        <taxon>Hyaloscypha bicolor</taxon>
    </lineage>
</organism>
<dbReference type="Gene3D" id="3.40.50.720">
    <property type="entry name" value="NAD(P)-binding Rossmann-like Domain"/>
    <property type="match status" value="1"/>
</dbReference>
<dbReference type="STRING" id="1095630.A0A2J6STX9"/>
<protein>
    <submittedName>
        <fullName evidence="4">NAD(P)-binding protein</fullName>
    </submittedName>
</protein>
<evidence type="ECO:0000313" key="4">
    <source>
        <dbReference type="EMBL" id="PMD54153.1"/>
    </source>
</evidence>
<accession>A0A2J6STX9</accession>
<dbReference type="PANTHER" id="PTHR44229">
    <property type="entry name" value="15-HYDROXYPROSTAGLANDIN DEHYDROGENASE [NAD(+)]"/>
    <property type="match status" value="1"/>
</dbReference>
<comment type="similarity">
    <text evidence="1">Belongs to the short-chain dehydrogenases/reductases (SDR) family.</text>
</comment>
<sequence>MTNSSNLTGKSVVVTGGASGIGLALVQFFASYGCKIALLDISPESAAHVQAVLSSLRTQYPASTFIYQKCDVSSWKEQAAAFKTFYNEIGSIDIVCANAGIVEAGKFLEKDEGEPRKPNLKTLDVDLNGVLFSIKLAAHYMHKNSSREKGSIICTASNAGIYPFPMAPMYAIAKHGIVGAVRSFAEALQSEGIQINALCPNCIATGIADDKLMSSMQLTPMSTLLNTVKEFCLDHSLTGVTAEISGEKGTHRRPPEYVDEITRENLEMFVKLGYA</sequence>
<name>A0A2J6STX9_9HELO</name>
<keyword evidence="2" id="KW-0560">Oxidoreductase</keyword>
<reference evidence="4 5" key="1">
    <citation type="submission" date="2016-04" db="EMBL/GenBank/DDBJ databases">
        <title>A degradative enzymes factory behind the ericoid mycorrhizal symbiosis.</title>
        <authorList>
            <consortium name="DOE Joint Genome Institute"/>
            <person name="Martino E."/>
            <person name="Morin E."/>
            <person name="Grelet G."/>
            <person name="Kuo A."/>
            <person name="Kohler A."/>
            <person name="Daghino S."/>
            <person name="Barry K."/>
            <person name="Choi C."/>
            <person name="Cichocki N."/>
            <person name="Clum A."/>
            <person name="Copeland A."/>
            <person name="Hainaut M."/>
            <person name="Haridas S."/>
            <person name="Labutti K."/>
            <person name="Lindquist E."/>
            <person name="Lipzen A."/>
            <person name="Khouja H.-R."/>
            <person name="Murat C."/>
            <person name="Ohm R."/>
            <person name="Olson A."/>
            <person name="Spatafora J."/>
            <person name="Veneault-Fourrey C."/>
            <person name="Henrissat B."/>
            <person name="Grigoriev I."/>
            <person name="Martin F."/>
            <person name="Perotto S."/>
        </authorList>
    </citation>
    <scope>NUCLEOTIDE SEQUENCE [LARGE SCALE GENOMIC DNA]</scope>
    <source>
        <strain evidence="4 5">E</strain>
    </source>
</reference>
<dbReference type="GO" id="GO:0016616">
    <property type="term" value="F:oxidoreductase activity, acting on the CH-OH group of donors, NAD or NADP as acceptor"/>
    <property type="evidence" value="ECO:0007669"/>
    <property type="project" value="TreeGrafter"/>
</dbReference>
<evidence type="ECO:0000256" key="1">
    <source>
        <dbReference type="ARBA" id="ARBA00006484"/>
    </source>
</evidence>
<dbReference type="InterPro" id="IPR036291">
    <property type="entry name" value="NAD(P)-bd_dom_sf"/>
</dbReference>
<dbReference type="OrthoDB" id="37659at2759"/>
<evidence type="ECO:0000313" key="5">
    <source>
        <dbReference type="Proteomes" id="UP000235371"/>
    </source>
</evidence>
<dbReference type="Proteomes" id="UP000235371">
    <property type="component" value="Unassembled WGS sequence"/>
</dbReference>
<evidence type="ECO:0000256" key="2">
    <source>
        <dbReference type="ARBA" id="ARBA00023002"/>
    </source>
</evidence>
<dbReference type="GeneID" id="36595410"/>
<dbReference type="Pfam" id="PF00106">
    <property type="entry name" value="adh_short"/>
    <property type="match status" value="1"/>
</dbReference>